<evidence type="ECO:0000256" key="9">
    <source>
        <dbReference type="ARBA" id="ARBA00023235"/>
    </source>
</evidence>
<dbReference type="GO" id="GO:0047325">
    <property type="term" value="F:inositol-3,4,5,6-tetrakisphosphate 1-kinase activity"/>
    <property type="evidence" value="ECO:0007669"/>
    <property type="project" value="UniProtKB-EC"/>
</dbReference>
<dbReference type="GeneID" id="14905183"/>
<evidence type="ECO:0000256" key="2">
    <source>
        <dbReference type="ARBA" id="ARBA00009601"/>
    </source>
</evidence>
<keyword evidence="9" id="KW-0413">Isomerase</keyword>
<organism evidence="12 13">
    <name type="scientific">Ichthyophthirius multifiliis</name>
    <name type="common">White spot disease agent</name>
    <name type="synonym">Ich</name>
    <dbReference type="NCBI Taxonomy" id="5932"/>
    <lineage>
        <taxon>Eukaryota</taxon>
        <taxon>Sar</taxon>
        <taxon>Alveolata</taxon>
        <taxon>Ciliophora</taxon>
        <taxon>Intramacronucleata</taxon>
        <taxon>Oligohymenophorea</taxon>
        <taxon>Hymenostomatida</taxon>
        <taxon>Ophryoglenina</taxon>
        <taxon>Ichthyophthirius</taxon>
    </lineage>
</organism>
<dbReference type="SMR" id="G0R0B2"/>
<evidence type="ECO:0000256" key="3">
    <source>
        <dbReference type="ARBA" id="ARBA00022679"/>
    </source>
</evidence>
<dbReference type="SUPFAM" id="SSF56059">
    <property type="entry name" value="Glutathione synthetase ATP-binding domain-like"/>
    <property type="match status" value="1"/>
</dbReference>
<gene>
    <name evidence="12" type="ORF">IMG5_163210</name>
</gene>
<dbReference type="InterPro" id="IPR011761">
    <property type="entry name" value="ATP-grasp"/>
</dbReference>
<dbReference type="GO" id="GO:0005737">
    <property type="term" value="C:cytoplasm"/>
    <property type="evidence" value="ECO:0007669"/>
    <property type="project" value="TreeGrafter"/>
</dbReference>
<evidence type="ECO:0000256" key="7">
    <source>
        <dbReference type="ARBA" id="ARBA00022840"/>
    </source>
</evidence>
<dbReference type="InterPro" id="IPR040464">
    <property type="entry name" value="InsP(3)kin_ATP-grasp"/>
</dbReference>
<comment type="cofactor">
    <cofactor evidence="1">
        <name>Mg(2+)</name>
        <dbReference type="ChEBI" id="CHEBI:18420"/>
    </cofactor>
</comment>
<evidence type="ECO:0000313" key="12">
    <source>
        <dbReference type="EMBL" id="EGR29090.1"/>
    </source>
</evidence>
<sequence>MKIKAILKKKSITIFPVYNKQKKVQNFQKRKKMQRPKNNKNWILFCPKKQNNLIQAKVLLGFFPFQYFPLDFLNDYQEIPFNGLDLVLHKLQDFYKELEIEEKVLNVQKIDLHFQQFFKKFPQIVVLDDMKYYNILNNRVNLQNFIENILKDDQIFNTFIQKFPQIQLKVPQMVIFNPLKDSFDDFFNKNKQELNYPLLIKPTTACSTQLSHFMAIILHEKGLNKAIQTKPFNQTEIIIQELINHDGKIYKLYSIGNYTEKQVRASIPNIDTQKYQQEEGIWYFDSQKSFFSQLPIACEQKIENKYFELNKQVVNEISQLIIRQLKINLFGFDIVKKTKTQEYYIIDINYFPGYKDFKDVCEKMQQLYYEILNKK</sequence>
<keyword evidence="13" id="KW-1185">Reference proteome</keyword>
<proteinExistence type="inferred from homology"/>
<evidence type="ECO:0000256" key="1">
    <source>
        <dbReference type="ARBA" id="ARBA00001946"/>
    </source>
</evidence>
<dbReference type="RefSeq" id="XP_004030326.1">
    <property type="nucleotide sequence ID" value="XM_004030278.1"/>
</dbReference>
<dbReference type="Proteomes" id="UP000008983">
    <property type="component" value="Unassembled WGS sequence"/>
</dbReference>
<evidence type="ECO:0000256" key="10">
    <source>
        <dbReference type="PROSITE-ProRule" id="PRU00409"/>
    </source>
</evidence>
<protein>
    <submittedName>
        <fullName evidence="12">Inositol-triphosphate 5 6 kinase, putative</fullName>
        <ecNumber evidence="12">2.7.1.134</ecNumber>
    </submittedName>
</protein>
<keyword evidence="7 10" id="KW-0067">ATP-binding</keyword>
<dbReference type="PANTHER" id="PTHR14217:SF1">
    <property type="entry name" value="INOSITOL-TETRAKISPHOSPHATE 1-KINASE"/>
    <property type="match status" value="1"/>
</dbReference>
<dbReference type="Pfam" id="PF05770">
    <property type="entry name" value="Ins134_P3_kin"/>
    <property type="match status" value="1"/>
</dbReference>
<evidence type="ECO:0000259" key="11">
    <source>
        <dbReference type="PROSITE" id="PS50975"/>
    </source>
</evidence>
<feature type="domain" description="ATP-grasp" evidence="11">
    <location>
        <begin position="160"/>
        <end position="375"/>
    </location>
</feature>
<evidence type="ECO:0000313" key="13">
    <source>
        <dbReference type="Proteomes" id="UP000008983"/>
    </source>
</evidence>
<keyword evidence="8" id="KW-0460">Magnesium</keyword>
<evidence type="ECO:0000256" key="6">
    <source>
        <dbReference type="ARBA" id="ARBA00022777"/>
    </source>
</evidence>
<evidence type="ECO:0000256" key="8">
    <source>
        <dbReference type="ARBA" id="ARBA00022842"/>
    </source>
</evidence>
<dbReference type="InterPro" id="IPR008656">
    <property type="entry name" value="Inositol_tetrakis-P_1-kinase"/>
</dbReference>
<dbReference type="OrthoDB" id="25308at2759"/>
<comment type="similarity">
    <text evidence="2">Belongs to the ITPK1 family.</text>
</comment>
<reference evidence="12 13" key="1">
    <citation type="submission" date="2011-07" db="EMBL/GenBank/DDBJ databases">
        <authorList>
            <person name="Coyne R."/>
            <person name="Brami D."/>
            <person name="Johnson J."/>
            <person name="Hostetler J."/>
            <person name="Hannick L."/>
            <person name="Clark T."/>
            <person name="Cassidy-Hanley D."/>
            <person name="Inman J."/>
        </authorList>
    </citation>
    <scope>NUCLEOTIDE SEQUENCE [LARGE SCALE GENOMIC DNA]</scope>
    <source>
        <strain evidence="12 13">G5</strain>
    </source>
</reference>
<dbReference type="InParanoid" id="G0R0B2"/>
<dbReference type="GO" id="GO:0016853">
    <property type="term" value="F:isomerase activity"/>
    <property type="evidence" value="ECO:0007669"/>
    <property type="project" value="UniProtKB-KW"/>
</dbReference>
<dbReference type="OMA" id="QHLYNRQ"/>
<dbReference type="GO" id="GO:0005524">
    <property type="term" value="F:ATP binding"/>
    <property type="evidence" value="ECO:0007669"/>
    <property type="project" value="UniProtKB-UniRule"/>
</dbReference>
<dbReference type="PROSITE" id="PS50975">
    <property type="entry name" value="ATP_GRASP"/>
    <property type="match status" value="1"/>
</dbReference>
<dbReference type="GO" id="GO:0052726">
    <property type="term" value="F:inositol-1,3,4-trisphosphate 5-kinase activity"/>
    <property type="evidence" value="ECO:0007669"/>
    <property type="project" value="InterPro"/>
</dbReference>
<keyword evidence="6 12" id="KW-0418">Kinase</keyword>
<dbReference type="GO" id="GO:0000287">
    <property type="term" value="F:magnesium ion binding"/>
    <property type="evidence" value="ECO:0007669"/>
    <property type="project" value="InterPro"/>
</dbReference>
<keyword evidence="5 10" id="KW-0547">Nucleotide-binding</keyword>
<dbReference type="GO" id="GO:0032957">
    <property type="term" value="P:inositol trisphosphate metabolic process"/>
    <property type="evidence" value="ECO:0007669"/>
    <property type="project" value="InterPro"/>
</dbReference>
<dbReference type="AlphaFoldDB" id="G0R0B2"/>
<dbReference type="EMBL" id="GL984185">
    <property type="protein sequence ID" value="EGR29090.1"/>
    <property type="molecule type" value="Genomic_DNA"/>
</dbReference>
<evidence type="ECO:0000256" key="4">
    <source>
        <dbReference type="ARBA" id="ARBA00022723"/>
    </source>
</evidence>
<dbReference type="Gene3D" id="3.30.470.20">
    <property type="entry name" value="ATP-grasp fold, B domain"/>
    <property type="match status" value="1"/>
</dbReference>
<name>G0R0B2_ICHMU</name>
<keyword evidence="4" id="KW-0479">Metal-binding</keyword>
<dbReference type="STRING" id="857967.G0R0B2"/>
<keyword evidence="3 12" id="KW-0808">Transferase</keyword>
<accession>G0R0B2</accession>
<evidence type="ECO:0000256" key="5">
    <source>
        <dbReference type="ARBA" id="ARBA00022741"/>
    </source>
</evidence>
<dbReference type="EC" id="2.7.1.134" evidence="12"/>
<dbReference type="GO" id="GO:0052725">
    <property type="term" value="F:inositol-1,3,4-trisphosphate 6-kinase activity"/>
    <property type="evidence" value="ECO:0007669"/>
    <property type="project" value="InterPro"/>
</dbReference>
<dbReference type="eggNOG" id="ENOG502RT0E">
    <property type="taxonomic scope" value="Eukaryota"/>
</dbReference>
<dbReference type="PANTHER" id="PTHR14217">
    <property type="entry name" value="INOSITOL-TETRAKISPHOSPHATE 1-KINASE"/>
    <property type="match status" value="1"/>
</dbReference>